<reference evidence="11 12" key="1">
    <citation type="submission" date="2023-10" db="EMBL/GenBank/DDBJ databases">
        <title>Rubellicoccus peritrichatus gen. nov., sp. nov., isolated from an algae of coral reef tank.</title>
        <authorList>
            <person name="Luo J."/>
        </authorList>
    </citation>
    <scope>NUCLEOTIDE SEQUENCE [LARGE SCALE GENOMIC DNA]</scope>
    <source>
        <strain evidence="11 12">CR14</strain>
    </source>
</reference>
<dbReference type="RefSeq" id="WP_317834995.1">
    <property type="nucleotide sequence ID" value="NZ_CP136920.1"/>
</dbReference>
<evidence type="ECO:0000256" key="9">
    <source>
        <dbReference type="HAMAP-Rule" id="MF_00135"/>
    </source>
</evidence>
<evidence type="ECO:0000256" key="7">
    <source>
        <dbReference type="ARBA" id="ARBA00023141"/>
    </source>
</evidence>
<proteinExistence type="inferred from homology"/>
<name>A0AAQ3QSH7_9BACT</name>
<comment type="catalytic activity">
    <reaction evidence="1 9">
        <text>N-(5-phospho-beta-D-ribosyl)anthranilate = 1-(2-carboxyphenylamino)-1-deoxy-D-ribulose 5-phosphate</text>
        <dbReference type="Rhea" id="RHEA:21540"/>
        <dbReference type="ChEBI" id="CHEBI:18277"/>
        <dbReference type="ChEBI" id="CHEBI:58613"/>
        <dbReference type="EC" id="5.3.1.24"/>
    </reaction>
</comment>
<dbReference type="CDD" id="cd00405">
    <property type="entry name" value="PRAI"/>
    <property type="match status" value="1"/>
</dbReference>
<accession>A0AAQ3QSH7</accession>
<evidence type="ECO:0000313" key="12">
    <source>
        <dbReference type="Proteomes" id="UP001304300"/>
    </source>
</evidence>
<keyword evidence="6 9" id="KW-0822">Tryptophan biosynthesis</keyword>
<evidence type="ECO:0000256" key="6">
    <source>
        <dbReference type="ARBA" id="ARBA00022822"/>
    </source>
</evidence>
<dbReference type="PANTHER" id="PTHR42894:SF1">
    <property type="entry name" value="N-(5'-PHOSPHORIBOSYL)ANTHRANILATE ISOMERASE"/>
    <property type="match status" value="1"/>
</dbReference>
<feature type="domain" description="N-(5'phosphoribosyl) anthranilate isomerase (PRAI)" evidence="10">
    <location>
        <begin position="8"/>
        <end position="208"/>
    </location>
</feature>
<keyword evidence="12" id="KW-1185">Reference proteome</keyword>
<dbReference type="Pfam" id="PF00697">
    <property type="entry name" value="PRAI"/>
    <property type="match status" value="1"/>
</dbReference>
<dbReference type="KEGG" id="puo:RZN69_05180"/>
<dbReference type="GO" id="GO:0000162">
    <property type="term" value="P:L-tryptophan biosynthetic process"/>
    <property type="evidence" value="ECO:0007669"/>
    <property type="project" value="UniProtKB-UniRule"/>
</dbReference>
<dbReference type="GO" id="GO:0004640">
    <property type="term" value="F:phosphoribosylanthranilate isomerase activity"/>
    <property type="evidence" value="ECO:0007669"/>
    <property type="project" value="UniProtKB-UniRule"/>
</dbReference>
<keyword evidence="5 9" id="KW-0028">Amino-acid biosynthesis</keyword>
<organism evidence="11 12">
    <name type="scientific">Rubellicoccus peritrichatus</name>
    <dbReference type="NCBI Taxonomy" id="3080537"/>
    <lineage>
        <taxon>Bacteria</taxon>
        <taxon>Pseudomonadati</taxon>
        <taxon>Verrucomicrobiota</taxon>
        <taxon>Opitutia</taxon>
        <taxon>Puniceicoccales</taxon>
        <taxon>Cerasicoccaceae</taxon>
        <taxon>Rubellicoccus</taxon>
    </lineage>
</organism>
<dbReference type="InterPro" id="IPR011060">
    <property type="entry name" value="RibuloseP-bd_barrel"/>
</dbReference>
<evidence type="ECO:0000313" key="11">
    <source>
        <dbReference type="EMBL" id="WOO42473.1"/>
    </source>
</evidence>
<evidence type="ECO:0000256" key="4">
    <source>
        <dbReference type="ARBA" id="ARBA00022272"/>
    </source>
</evidence>
<evidence type="ECO:0000256" key="2">
    <source>
        <dbReference type="ARBA" id="ARBA00004664"/>
    </source>
</evidence>
<gene>
    <name evidence="9" type="primary">trpF</name>
    <name evidence="11" type="ORF">RZN69_05180</name>
</gene>
<evidence type="ECO:0000256" key="3">
    <source>
        <dbReference type="ARBA" id="ARBA00012572"/>
    </source>
</evidence>
<dbReference type="Gene3D" id="3.20.20.70">
    <property type="entry name" value="Aldolase class I"/>
    <property type="match status" value="1"/>
</dbReference>
<evidence type="ECO:0000256" key="1">
    <source>
        <dbReference type="ARBA" id="ARBA00001164"/>
    </source>
</evidence>
<comment type="pathway">
    <text evidence="2 9">Amino-acid biosynthesis; L-tryptophan biosynthesis; L-tryptophan from chorismate: step 3/5.</text>
</comment>
<sequence>MVGSTHIKVCGLTKVEDGLLALELGADYLGVIRYDGSARMATEAQARLLSNSFPVGKRVCVDVAPSIKELEHHGDLGFDHFQIHFKLDVPLETIAAWSEIVGKENLWLAPHFPPDQDFPKALLPYADTFVIDTYKKGQVGGTGETGDWTGFANLMASYPDTRFILAGGLSPDNIREAVRQSGARVVDVNSGVEASPGIKDHDKLRGFFAALG</sequence>
<keyword evidence="7 9" id="KW-0057">Aromatic amino acid biosynthesis</keyword>
<comment type="similarity">
    <text evidence="9">Belongs to the TrpF family.</text>
</comment>
<evidence type="ECO:0000256" key="5">
    <source>
        <dbReference type="ARBA" id="ARBA00022605"/>
    </source>
</evidence>
<keyword evidence="8 9" id="KW-0413">Isomerase</keyword>
<dbReference type="EC" id="5.3.1.24" evidence="3 9"/>
<protein>
    <recommendedName>
        <fullName evidence="4 9">N-(5'-phosphoribosyl)anthranilate isomerase</fullName>
        <shortName evidence="9">PRAI</shortName>
        <ecNumber evidence="3 9">5.3.1.24</ecNumber>
    </recommendedName>
</protein>
<dbReference type="InterPro" id="IPR013785">
    <property type="entry name" value="Aldolase_TIM"/>
</dbReference>
<dbReference type="AlphaFoldDB" id="A0AAQ3QSH7"/>
<dbReference type="HAMAP" id="MF_00135">
    <property type="entry name" value="PRAI"/>
    <property type="match status" value="1"/>
</dbReference>
<dbReference type="Proteomes" id="UP001304300">
    <property type="component" value="Chromosome"/>
</dbReference>
<dbReference type="SUPFAM" id="SSF51366">
    <property type="entry name" value="Ribulose-phoshate binding barrel"/>
    <property type="match status" value="1"/>
</dbReference>
<dbReference type="InterPro" id="IPR044643">
    <property type="entry name" value="TrpF_fam"/>
</dbReference>
<dbReference type="InterPro" id="IPR001240">
    <property type="entry name" value="PRAI_dom"/>
</dbReference>
<dbReference type="EMBL" id="CP136920">
    <property type="protein sequence ID" value="WOO42473.1"/>
    <property type="molecule type" value="Genomic_DNA"/>
</dbReference>
<dbReference type="PANTHER" id="PTHR42894">
    <property type="entry name" value="N-(5'-PHOSPHORIBOSYL)ANTHRANILATE ISOMERASE"/>
    <property type="match status" value="1"/>
</dbReference>
<evidence type="ECO:0000256" key="8">
    <source>
        <dbReference type="ARBA" id="ARBA00023235"/>
    </source>
</evidence>
<evidence type="ECO:0000259" key="10">
    <source>
        <dbReference type="Pfam" id="PF00697"/>
    </source>
</evidence>